<accession>A0A9P8LGT6</accession>
<feature type="coiled-coil region" evidence="1">
    <location>
        <begin position="127"/>
        <end position="161"/>
    </location>
</feature>
<name>A0A9P8LGT6_9PEZI</name>
<evidence type="ECO:0000256" key="2">
    <source>
        <dbReference type="SAM" id="MobiDB-lite"/>
    </source>
</evidence>
<dbReference type="Pfam" id="PF05841">
    <property type="entry name" value="Apc15p"/>
    <property type="match status" value="1"/>
</dbReference>
<feature type="compositionally biased region" description="Polar residues" evidence="2">
    <location>
        <begin position="259"/>
        <end position="269"/>
    </location>
</feature>
<sequence length="298" mass="32897">MTVAKESGPCGVNKSIDDVGTQQTTNTQPDDLMFASSLPSITPRDAHTLWYTPLSGYSTSSAFDSQPQDTPSTLSQNAQPYQGLHSSRRANHRNNHLLQLQLDEELVAMRKVAIQRFGAAWIRPPGISKTYQMMTDEQAEREEAEAQAAREAQMMQGVEETEFDPAEEEDGVEQDLDDQIPEAEELVVDDELDEEDLAEEDEGMDERDLDDDVPEAGSYQHTDTEQSDDDEDSEDTRDLDTSADMGAAPQGGMAHRSSIVRSDGSQVISEGSAGIPRVDAAQRRGRGSDRMSVDRREN</sequence>
<feature type="compositionally biased region" description="Basic and acidic residues" evidence="2">
    <location>
        <begin position="280"/>
        <end position="298"/>
    </location>
</feature>
<dbReference type="AlphaFoldDB" id="A0A9P8LGT6"/>
<evidence type="ECO:0008006" key="5">
    <source>
        <dbReference type="Google" id="ProtNLM"/>
    </source>
</evidence>
<gene>
    <name evidence="3" type="ORF">GP486_000988</name>
</gene>
<proteinExistence type="predicted"/>
<dbReference type="EMBL" id="JAGHQM010000075">
    <property type="protein sequence ID" value="KAH0565630.1"/>
    <property type="molecule type" value="Genomic_DNA"/>
</dbReference>
<keyword evidence="1" id="KW-0175">Coiled coil</keyword>
<protein>
    <recommendedName>
        <fullName evidence="5">Apc15p protein-domain-containing protein</fullName>
    </recommendedName>
</protein>
<feature type="compositionally biased region" description="Acidic residues" evidence="2">
    <location>
        <begin position="225"/>
        <end position="237"/>
    </location>
</feature>
<feature type="region of interest" description="Disordered" evidence="2">
    <location>
        <begin position="60"/>
        <end position="85"/>
    </location>
</feature>
<feature type="region of interest" description="Disordered" evidence="2">
    <location>
        <begin position="1"/>
        <end position="28"/>
    </location>
</feature>
<keyword evidence="4" id="KW-1185">Reference proteome</keyword>
<feature type="region of interest" description="Disordered" evidence="2">
    <location>
        <begin position="183"/>
        <end position="298"/>
    </location>
</feature>
<evidence type="ECO:0000313" key="3">
    <source>
        <dbReference type="EMBL" id="KAH0565630.1"/>
    </source>
</evidence>
<dbReference type="GO" id="GO:0031145">
    <property type="term" value="P:anaphase-promoting complex-dependent catabolic process"/>
    <property type="evidence" value="ECO:0007669"/>
    <property type="project" value="InterPro"/>
</dbReference>
<feature type="compositionally biased region" description="Polar residues" evidence="2">
    <location>
        <begin position="60"/>
        <end position="80"/>
    </location>
</feature>
<evidence type="ECO:0000313" key="4">
    <source>
        <dbReference type="Proteomes" id="UP000750711"/>
    </source>
</evidence>
<dbReference type="InterPro" id="IPR008402">
    <property type="entry name" value="APC_su15/mnd2"/>
</dbReference>
<dbReference type="Proteomes" id="UP000750711">
    <property type="component" value="Unassembled WGS sequence"/>
</dbReference>
<dbReference type="GO" id="GO:0005680">
    <property type="term" value="C:anaphase-promoting complex"/>
    <property type="evidence" value="ECO:0007669"/>
    <property type="project" value="InterPro"/>
</dbReference>
<organism evidence="3 4">
    <name type="scientific">Trichoglossum hirsutum</name>
    <dbReference type="NCBI Taxonomy" id="265104"/>
    <lineage>
        <taxon>Eukaryota</taxon>
        <taxon>Fungi</taxon>
        <taxon>Dikarya</taxon>
        <taxon>Ascomycota</taxon>
        <taxon>Pezizomycotina</taxon>
        <taxon>Geoglossomycetes</taxon>
        <taxon>Geoglossales</taxon>
        <taxon>Geoglossaceae</taxon>
        <taxon>Trichoglossum</taxon>
    </lineage>
</organism>
<reference evidence="3" key="1">
    <citation type="submission" date="2021-03" db="EMBL/GenBank/DDBJ databases">
        <title>Comparative genomics and phylogenomic investigation of the class Geoglossomycetes provide insights into ecological specialization and systematics.</title>
        <authorList>
            <person name="Melie T."/>
            <person name="Pirro S."/>
            <person name="Miller A.N."/>
            <person name="Quandt A."/>
        </authorList>
    </citation>
    <scope>NUCLEOTIDE SEQUENCE</scope>
    <source>
        <strain evidence="3">CAQ_001_2017</strain>
    </source>
</reference>
<feature type="compositionally biased region" description="Acidic residues" evidence="2">
    <location>
        <begin position="183"/>
        <end position="214"/>
    </location>
</feature>
<comment type="caution">
    <text evidence="3">The sequence shown here is derived from an EMBL/GenBank/DDBJ whole genome shotgun (WGS) entry which is preliminary data.</text>
</comment>
<evidence type="ECO:0000256" key="1">
    <source>
        <dbReference type="SAM" id="Coils"/>
    </source>
</evidence>